<dbReference type="PANTHER" id="PTHR23280">
    <property type="entry name" value="4.1 G PROTEIN"/>
    <property type="match status" value="1"/>
</dbReference>
<dbReference type="Gene3D" id="3.10.20.90">
    <property type="entry name" value="Phosphatidylinositol 3-kinase Catalytic Subunit, Chain A, domain 1"/>
    <property type="match status" value="1"/>
</dbReference>
<organism evidence="2 3">
    <name type="scientific">Dinothrombium tinctorium</name>
    <dbReference type="NCBI Taxonomy" id="1965070"/>
    <lineage>
        <taxon>Eukaryota</taxon>
        <taxon>Metazoa</taxon>
        <taxon>Ecdysozoa</taxon>
        <taxon>Arthropoda</taxon>
        <taxon>Chelicerata</taxon>
        <taxon>Arachnida</taxon>
        <taxon>Acari</taxon>
        <taxon>Acariformes</taxon>
        <taxon>Trombidiformes</taxon>
        <taxon>Prostigmata</taxon>
        <taxon>Anystina</taxon>
        <taxon>Parasitengona</taxon>
        <taxon>Trombidioidea</taxon>
        <taxon>Trombidiidae</taxon>
        <taxon>Dinothrombium</taxon>
    </lineage>
</organism>
<gene>
    <name evidence="2" type="ORF">B4U79_18037</name>
</gene>
<dbReference type="AlphaFoldDB" id="A0A443R940"/>
<dbReference type="Proteomes" id="UP000285301">
    <property type="component" value="Unassembled WGS sequence"/>
</dbReference>
<reference evidence="2 3" key="1">
    <citation type="journal article" date="2018" name="Gigascience">
        <title>Genomes of trombidid mites reveal novel predicted allergens and laterally-transferred genes associated with secondary metabolism.</title>
        <authorList>
            <person name="Dong X."/>
            <person name="Chaisiri K."/>
            <person name="Xia D."/>
            <person name="Armstrong S.D."/>
            <person name="Fang Y."/>
            <person name="Donnelly M.J."/>
            <person name="Kadowaki T."/>
            <person name="McGarry J.W."/>
            <person name="Darby A.C."/>
            <person name="Makepeace B.L."/>
        </authorList>
    </citation>
    <scope>NUCLEOTIDE SEQUENCE [LARGE SCALE GENOMIC DNA]</scope>
    <source>
        <strain evidence="2">UoL-WK</strain>
    </source>
</reference>
<dbReference type="PROSITE" id="PS50057">
    <property type="entry name" value="FERM_3"/>
    <property type="match status" value="1"/>
</dbReference>
<dbReference type="InterPro" id="IPR029071">
    <property type="entry name" value="Ubiquitin-like_domsf"/>
</dbReference>
<dbReference type="OrthoDB" id="10063592at2759"/>
<dbReference type="STRING" id="1965070.A0A443R940"/>
<dbReference type="InterPro" id="IPR000299">
    <property type="entry name" value="FERM_domain"/>
</dbReference>
<dbReference type="GO" id="GO:0031032">
    <property type="term" value="P:actomyosin structure organization"/>
    <property type="evidence" value="ECO:0007669"/>
    <property type="project" value="TreeGrafter"/>
</dbReference>
<dbReference type="InterPro" id="IPR018979">
    <property type="entry name" value="FERM_N"/>
</dbReference>
<evidence type="ECO:0000313" key="2">
    <source>
        <dbReference type="EMBL" id="RWS11785.1"/>
    </source>
</evidence>
<proteinExistence type="predicted"/>
<name>A0A443R940_9ACAR</name>
<dbReference type="PANTHER" id="PTHR23280:SF4">
    <property type="entry name" value="BAND 4.1-LIKE PROTEIN 4A"/>
    <property type="match status" value="1"/>
</dbReference>
<sequence>MERDINQKFKFIRNDTSKGQDLLDVVFKHLNLLESAYFGLRFINGSGQVCWLETNKKIIKQMKASLKLALSRRYLARG</sequence>
<dbReference type="Pfam" id="PF09379">
    <property type="entry name" value="FERM_N"/>
    <property type="match status" value="1"/>
</dbReference>
<keyword evidence="3" id="KW-1185">Reference proteome</keyword>
<dbReference type="GO" id="GO:0005856">
    <property type="term" value="C:cytoskeleton"/>
    <property type="evidence" value="ECO:0007669"/>
    <property type="project" value="TreeGrafter"/>
</dbReference>
<comment type="caution">
    <text evidence="2">The sequence shown here is derived from an EMBL/GenBank/DDBJ whole genome shotgun (WGS) entry which is preliminary data.</text>
</comment>
<evidence type="ECO:0000259" key="1">
    <source>
        <dbReference type="PROSITE" id="PS50057"/>
    </source>
</evidence>
<dbReference type="EMBL" id="NCKU01001569">
    <property type="protein sequence ID" value="RWS11785.1"/>
    <property type="molecule type" value="Genomic_DNA"/>
</dbReference>
<evidence type="ECO:0000313" key="3">
    <source>
        <dbReference type="Proteomes" id="UP000285301"/>
    </source>
</evidence>
<feature type="domain" description="FERM" evidence="1">
    <location>
        <begin position="1"/>
        <end position="78"/>
    </location>
</feature>
<protein>
    <submittedName>
        <fullName evidence="2">Band 4.1-like protein 2</fullName>
    </submittedName>
</protein>
<dbReference type="SUPFAM" id="SSF54236">
    <property type="entry name" value="Ubiquitin-like"/>
    <property type="match status" value="1"/>
</dbReference>
<accession>A0A443R940</accession>